<comment type="caution">
    <text evidence="2">The sequence shown here is derived from an EMBL/GenBank/DDBJ whole genome shotgun (WGS) entry which is preliminary data.</text>
</comment>
<dbReference type="Proteomes" id="UP000735302">
    <property type="component" value="Unassembled WGS sequence"/>
</dbReference>
<proteinExistence type="predicted"/>
<dbReference type="AlphaFoldDB" id="A0AAV3ZP02"/>
<keyword evidence="3" id="KW-1185">Reference proteome</keyword>
<feature type="transmembrane region" description="Helical" evidence="1">
    <location>
        <begin position="12"/>
        <end position="29"/>
    </location>
</feature>
<name>A0AAV3ZP02_9GAST</name>
<organism evidence="2 3">
    <name type="scientific">Plakobranchus ocellatus</name>
    <dbReference type="NCBI Taxonomy" id="259542"/>
    <lineage>
        <taxon>Eukaryota</taxon>
        <taxon>Metazoa</taxon>
        <taxon>Spiralia</taxon>
        <taxon>Lophotrochozoa</taxon>
        <taxon>Mollusca</taxon>
        <taxon>Gastropoda</taxon>
        <taxon>Heterobranchia</taxon>
        <taxon>Euthyneura</taxon>
        <taxon>Panpulmonata</taxon>
        <taxon>Sacoglossa</taxon>
        <taxon>Placobranchoidea</taxon>
        <taxon>Plakobranchidae</taxon>
        <taxon>Plakobranchus</taxon>
    </lineage>
</organism>
<accession>A0AAV3ZP02</accession>
<evidence type="ECO:0000313" key="2">
    <source>
        <dbReference type="EMBL" id="GFN96312.1"/>
    </source>
</evidence>
<keyword evidence="1" id="KW-0812">Transmembrane</keyword>
<gene>
    <name evidence="2" type="ORF">PoB_002281800</name>
</gene>
<sequence>MADSIRKPTGGLLSTIFRLILMLFSMVLVKPYPQPCRYPSQYEGRRFQTSYFDAVDEFVAVDCEKKLMYTANKGEEADNGFSLIDLTNNTMSIFDTDGTCYTVPLTEDQKVDYCGVAPKAEFTGTVSLAGRSRQGWVMYDVNNYEQTTVVTRDKHGGGECLPFINRKRTGNDVIAANIFYDITSRISEPSLFDIDTTKCSFYSD</sequence>
<dbReference type="EMBL" id="BLXT01002667">
    <property type="protein sequence ID" value="GFN96312.1"/>
    <property type="molecule type" value="Genomic_DNA"/>
</dbReference>
<reference evidence="2 3" key="1">
    <citation type="journal article" date="2021" name="Elife">
        <title>Chloroplast acquisition without the gene transfer in kleptoplastic sea slugs, Plakobranchus ocellatus.</title>
        <authorList>
            <person name="Maeda T."/>
            <person name="Takahashi S."/>
            <person name="Yoshida T."/>
            <person name="Shimamura S."/>
            <person name="Takaki Y."/>
            <person name="Nagai Y."/>
            <person name="Toyoda A."/>
            <person name="Suzuki Y."/>
            <person name="Arimoto A."/>
            <person name="Ishii H."/>
            <person name="Satoh N."/>
            <person name="Nishiyama T."/>
            <person name="Hasebe M."/>
            <person name="Maruyama T."/>
            <person name="Minagawa J."/>
            <person name="Obokata J."/>
            <person name="Shigenobu S."/>
        </authorList>
    </citation>
    <scope>NUCLEOTIDE SEQUENCE [LARGE SCALE GENOMIC DNA]</scope>
</reference>
<protein>
    <submittedName>
        <fullName evidence="2">Uncharacterized protein</fullName>
    </submittedName>
</protein>
<keyword evidence="1" id="KW-0472">Membrane</keyword>
<evidence type="ECO:0000256" key="1">
    <source>
        <dbReference type="SAM" id="Phobius"/>
    </source>
</evidence>
<keyword evidence="1" id="KW-1133">Transmembrane helix</keyword>
<evidence type="ECO:0000313" key="3">
    <source>
        <dbReference type="Proteomes" id="UP000735302"/>
    </source>
</evidence>